<dbReference type="SUPFAM" id="SSF56425">
    <property type="entry name" value="Succinate dehydrogenase/fumarate reductase flavoprotein, catalytic domain"/>
    <property type="match status" value="1"/>
</dbReference>
<dbReference type="InterPro" id="IPR027477">
    <property type="entry name" value="Succ_DH/fumarate_Rdtase_cat_sf"/>
</dbReference>
<gene>
    <name evidence="6" type="ORF">DWQ56_11075</name>
</gene>
<dbReference type="GO" id="GO:0008202">
    <property type="term" value="P:steroid metabolic process"/>
    <property type="evidence" value="ECO:0007669"/>
    <property type="project" value="UniProtKB-ARBA"/>
</dbReference>
<dbReference type="NCBIfam" id="NF004789">
    <property type="entry name" value="PRK06134.1"/>
    <property type="match status" value="1"/>
</dbReference>
<evidence type="ECO:0000256" key="2">
    <source>
        <dbReference type="ARBA" id="ARBA00022630"/>
    </source>
</evidence>
<dbReference type="EMBL" id="QQWE01000003">
    <property type="protein sequence ID" value="REJ57792.1"/>
    <property type="molecule type" value="Genomic_DNA"/>
</dbReference>
<dbReference type="InterPro" id="IPR036188">
    <property type="entry name" value="FAD/NAD-bd_sf"/>
</dbReference>
<organism evidence="6 7">
    <name type="scientific">Microcystis aeruginosa DA14</name>
    <dbReference type="NCBI Taxonomy" id="1987506"/>
    <lineage>
        <taxon>Bacteria</taxon>
        <taxon>Bacillati</taxon>
        <taxon>Cyanobacteriota</taxon>
        <taxon>Cyanophyceae</taxon>
        <taxon>Oscillatoriophycideae</taxon>
        <taxon>Chroococcales</taxon>
        <taxon>Microcystaceae</taxon>
        <taxon>Microcystis</taxon>
    </lineage>
</organism>
<protein>
    <submittedName>
        <fullName evidence="6">FAD-dependent oxidoreductase</fullName>
    </submittedName>
</protein>
<accession>A0A3E0MEK1</accession>
<dbReference type="GO" id="GO:0033765">
    <property type="term" value="F:steroid dehydrogenase activity, acting on the CH-CH group of donors"/>
    <property type="evidence" value="ECO:0007669"/>
    <property type="project" value="UniProtKB-ARBA"/>
</dbReference>
<comment type="cofactor">
    <cofactor evidence="1">
        <name>FAD</name>
        <dbReference type="ChEBI" id="CHEBI:57692"/>
    </cofactor>
</comment>
<evidence type="ECO:0000259" key="5">
    <source>
        <dbReference type="Pfam" id="PF00890"/>
    </source>
</evidence>
<dbReference type="Pfam" id="PF00890">
    <property type="entry name" value="FAD_binding_2"/>
    <property type="match status" value="1"/>
</dbReference>
<evidence type="ECO:0000256" key="3">
    <source>
        <dbReference type="ARBA" id="ARBA00022827"/>
    </source>
</evidence>
<evidence type="ECO:0000313" key="7">
    <source>
        <dbReference type="Proteomes" id="UP000256301"/>
    </source>
</evidence>
<evidence type="ECO:0000256" key="1">
    <source>
        <dbReference type="ARBA" id="ARBA00001974"/>
    </source>
</evidence>
<sequence length="577" mass="61086">MTAIATDTLVVGSGAGGLAAAVTARLGGLDVIVVEKEAQFGGASARSGGWLWIPCNPHARAAGMEDSPAEARRYLQHEAANHFDGERVDAFLANGPEMVSFFEQNTAVKFVLGPAFSDYHPDAPGAKPGGRSIVAEPFDGRELGPEIKRLRPPLPEITFLGMMIGSGKELLHFFNVTRSLKSAGYVGMLLARYARDLALHGRAMRLTNGNALIGRLAKSALDLGIPIRTSSGLRELIVRDDRVVGGIVETPEGPVEIHARRGVVLAAGGFPRNVERRKALYPHAPTGQEHFSPAPPGNTGDGLGVAERIGAAIVTDYPNPAAWAPVSRVPRRDGSTGLFPHFIDRAKPGVIAVTPAGERFVNEANSYHDFMQGLFKATPKGTDVRAYLITDHPTLRRYGLGFVKPFPVPLSPYLGNGYLKKGRTLRDLAVVTGIAPEAFEATLHGFNDAARRGEDPAFGRGSTAYNRYLGDPDVKPNPCVAPIETGPFYAVEVVPGELGTFAGIRCDAHARVLDATGAPIAGLYAAGNDAASIMGGNYPGGGITLGPAMTFGYIAARHMEQNPVAPSDEELPQGTRA</sequence>
<dbReference type="PANTHER" id="PTHR43400:SF10">
    <property type="entry name" value="3-OXOSTEROID 1-DEHYDROGENASE"/>
    <property type="match status" value="1"/>
</dbReference>
<dbReference type="InterPro" id="IPR050315">
    <property type="entry name" value="FAD-oxidoreductase_2"/>
</dbReference>
<dbReference type="PANTHER" id="PTHR43400">
    <property type="entry name" value="FUMARATE REDUCTASE"/>
    <property type="match status" value="1"/>
</dbReference>
<dbReference type="SUPFAM" id="SSF51905">
    <property type="entry name" value="FAD/NAD(P)-binding domain"/>
    <property type="match status" value="1"/>
</dbReference>
<comment type="caution">
    <text evidence="6">The sequence shown here is derived from an EMBL/GenBank/DDBJ whole genome shotgun (WGS) entry which is preliminary data.</text>
</comment>
<evidence type="ECO:0000256" key="4">
    <source>
        <dbReference type="ARBA" id="ARBA00023002"/>
    </source>
</evidence>
<dbReference type="InterPro" id="IPR003953">
    <property type="entry name" value="FAD-dep_OxRdtase_2_FAD-bd"/>
</dbReference>
<dbReference type="Proteomes" id="UP000256301">
    <property type="component" value="Unassembled WGS sequence"/>
</dbReference>
<reference evidence="6 7" key="1">
    <citation type="submission" date="2017-08" db="EMBL/GenBank/DDBJ databases">
        <title>Functional genomic and metabolic studies of the symbiotic interactions of six Microcystis-dominated communities.</title>
        <authorList>
            <person name="Li Q."/>
            <person name="Lin F."/>
        </authorList>
    </citation>
    <scope>NUCLEOTIDE SEQUENCE [LARGE SCALE GENOMIC DNA]</scope>
    <source>
        <strain evidence="6">DA14</strain>
    </source>
</reference>
<name>A0A3E0MEK1_MICAE</name>
<dbReference type="Gene3D" id="3.50.50.60">
    <property type="entry name" value="FAD/NAD(P)-binding domain"/>
    <property type="match status" value="2"/>
</dbReference>
<feature type="domain" description="FAD-dependent oxidoreductase 2 FAD-binding" evidence="5">
    <location>
        <begin position="7"/>
        <end position="545"/>
    </location>
</feature>
<evidence type="ECO:0000313" key="6">
    <source>
        <dbReference type="EMBL" id="REJ57792.1"/>
    </source>
</evidence>
<dbReference type="PRINTS" id="PR00411">
    <property type="entry name" value="PNDRDTASEI"/>
</dbReference>
<keyword evidence="4" id="KW-0560">Oxidoreductase</keyword>
<dbReference type="AlphaFoldDB" id="A0A3E0MEK1"/>
<proteinExistence type="predicted"/>
<keyword evidence="2" id="KW-0285">Flavoprotein</keyword>
<keyword evidence="3" id="KW-0274">FAD</keyword>